<protein>
    <recommendedName>
        <fullName evidence="5">HTH merR-type domain-containing protein</fullName>
    </recommendedName>
</protein>
<reference evidence="6 7" key="1">
    <citation type="submission" date="2018-02" db="EMBL/GenBank/DDBJ databases">
        <title>Draft genome sequencing of Burkholderia cepacia Y14-15.</title>
        <authorList>
            <person name="Zheng B.-X."/>
        </authorList>
    </citation>
    <scope>NUCLEOTIDE SEQUENCE [LARGE SCALE GENOMIC DNA]</scope>
    <source>
        <strain evidence="6 7">Y14-15</strain>
    </source>
</reference>
<gene>
    <name evidence="6" type="ORF">C5615_22520</name>
</gene>
<dbReference type="InterPro" id="IPR047057">
    <property type="entry name" value="MerR_fam"/>
</dbReference>
<dbReference type="GO" id="GO:0003677">
    <property type="term" value="F:DNA binding"/>
    <property type="evidence" value="ECO:0007669"/>
    <property type="project" value="UniProtKB-KW"/>
</dbReference>
<dbReference type="PRINTS" id="PR00040">
    <property type="entry name" value="HTHMERR"/>
</dbReference>
<feature type="domain" description="HTH merR-type" evidence="5">
    <location>
        <begin position="1"/>
        <end position="71"/>
    </location>
</feature>
<evidence type="ECO:0000313" key="6">
    <source>
        <dbReference type="EMBL" id="PQP15725.1"/>
    </source>
</evidence>
<keyword evidence="4" id="KW-0804">Transcription</keyword>
<dbReference type="EMBL" id="PUIQ01000029">
    <property type="protein sequence ID" value="PQP15725.1"/>
    <property type="molecule type" value="Genomic_DNA"/>
</dbReference>
<name>A0A2S8IM03_BURCE</name>
<keyword evidence="2" id="KW-0805">Transcription regulation</keyword>
<dbReference type="PROSITE" id="PS50937">
    <property type="entry name" value="HTH_MERR_2"/>
    <property type="match status" value="1"/>
</dbReference>
<sequence length="340" mass="37997">MPLTVGMLARRCGITVRALHYYDQTGLLKPIGRSTSGYRLYDEASVSTIRTIQALRGLGLTLDAIAQMLRNRQLALAEVIAESRRAIDAELTRLNTLSERLGVLQAASDSGMTWRDADWPDTLALLDRYREHFNTSEIATILARWKDMEAALSTLFADVRDAMDRHVPPDSREAQKLAYRWLAAAMKWMDGDIGITRRWRQLHVGAAPAPDHAGLDHTLIAYIEQATRLHLAAWRRHLTDDEIQRLDKTLSAEWITLGADIRRAIACGADNGDSASLASRWHSLLERTTRGDVALRRKLQQALRDEPILQAGHPIDSDVLAWLRRQGAVIADDGNDESGA</sequence>
<evidence type="ECO:0000256" key="2">
    <source>
        <dbReference type="ARBA" id="ARBA00023015"/>
    </source>
</evidence>
<dbReference type="SUPFAM" id="SSF46955">
    <property type="entry name" value="Putative DNA-binding domain"/>
    <property type="match status" value="1"/>
</dbReference>
<dbReference type="Gene3D" id="1.10.1660.10">
    <property type="match status" value="1"/>
</dbReference>
<keyword evidence="3" id="KW-0238">DNA-binding</keyword>
<evidence type="ECO:0000256" key="1">
    <source>
        <dbReference type="ARBA" id="ARBA00022491"/>
    </source>
</evidence>
<dbReference type="InterPro" id="IPR000551">
    <property type="entry name" value="MerR-type_HTH_dom"/>
</dbReference>
<comment type="caution">
    <text evidence="6">The sequence shown here is derived from an EMBL/GenBank/DDBJ whole genome shotgun (WGS) entry which is preliminary data.</text>
</comment>
<accession>A0A2S8IM03</accession>
<evidence type="ECO:0000256" key="3">
    <source>
        <dbReference type="ARBA" id="ARBA00023125"/>
    </source>
</evidence>
<dbReference type="PANTHER" id="PTHR30204">
    <property type="entry name" value="REDOX-CYCLING DRUG-SENSING TRANSCRIPTIONAL ACTIVATOR SOXR"/>
    <property type="match status" value="1"/>
</dbReference>
<evidence type="ECO:0000256" key="4">
    <source>
        <dbReference type="ARBA" id="ARBA00023163"/>
    </source>
</evidence>
<dbReference type="Pfam" id="PF13411">
    <property type="entry name" value="MerR_1"/>
    <property type="match status" value="1"/>
</dbReference>
<dbReference type="AlphaFoldDB" id="A0A2S8IM03"/>
<evidence type="ECO:0000313" key="7">
    <source>
        <dbReference type="Proteomes" id="UP000238206"/>
    </source>
</evidence>
<dbReference type="CDD" id="cd01106">
    <property type="entry name" value="HTH_TipAL-Mta"/>
    <property type="match status" value="1"/>
</dbReference>
<proteinExistence type="predicted"/>
<keyword evidence="1" id="KW-0678">Repressor</keyword>
<dbReference type="Proteomes" id="UP000238206">
    <property type="component" value="Unassembled WGS sequence"/>
</dbReference>
<dbReference type="InterPro" id="IPR012925">
    <property type="entry name" value="TipAS_dom"/>
</dbReference>
<dbReference type="GO" id="GO:0003700">
    <property type="term" value="F:DNA-binding transcription factor activity"/>
    <property type="evidence" value="ECO:0007669"/>
    <property type="project" value="InterPro"/>
</dbReference>
<dbReference type="SMART" id="SM00422">
    <property type="entry name" value="HTH_MERR"/>
    <property type="match status" value="1"/>
</dbReference>
<dbReference type="InterPro" id="IPR009061">
    <property type="entry name" value="DNA-bd_dom_put_sf"/>
</dbReference>
<dbReference type="PROSITE" id="PS00552">
    <property type="entry name" value="HTH_MERR_1"/>
    <property type="match status" value="1"/>
</dbReference>
<evidence type="ECO:0000259" key="5">
    <source>
        <dbReference type="PROSITE" id="PS50937"/>
    </source>
</evidence>
<dbReference type="PANTHER" id="PTHR30204:SF69">
    <property type="entry name" value="MERR-FAMILY TRANSCRIPTIONAL REGULATOR"/>
    <property type="match status" value="1"/>
</dbReference>
<dbReference type="Pfam" id="PF07739">
    <property type="entry name" value="TipAS"/>
    <property type="match status" value="1"/>
</dbReference>
<organism evidence="6 7">
    <name type="scientific">Burkholderia cepacia</name>
    <name type="common">Pseudomonas cepacia</name>
    <dbReference type="NCBI Taxonomy" id="292"/>
    <lineage>
        <taxon>Bacteria</taxon>
        <taxon>Pseudomonadati</taxon>
        <taxon>Pseudomonadota</taxon>
        <taxon>Betaproteobacteria</taxon>
        <taxon>Burkholderiales</taxon>
        <taxon>Burkholderiaceae</taxon>
        <taxon>Burkholderia</taxon>
        <taxon>Burkholderia cepacia complex</taxon>
    </lineage>
</organism>